<dbReference type="AlphaFoldDB" id="D4B1C8"/>
<evidence type="ECO:0000256" key="2">
    <source>
        <dbReference type="ARBA" id="ARBA00005162"/>
    </source>
</evidence>
<dbReference type="PANTHER" id="PTHR11959:SF1">
    <property type="entry name" value="4-HYDROXYPHENYLPYRUVATE DIOXYGENASE"/>
    <property type="match status" value="1"/>
</dbReference>
<reference evidence="17" key="1">
    <citation type="journal article" date="2011" name="Genome Biol.">
        <title>Comparative and functional genomics provide insights into the pathogenicity of dermatophytic fungi.</title>
        <authorList>
            <person name="Burmester A."/>
            <person name="Shelest E."/>
            <person name="Gloeckner G."/>
            <person name="Heddergott C."/>
            <person name="Schindler S."/>
            <person name="Staib P."/>
            <person name="Heidel A."/>
            <person name="Felder M."/>
            <person name="Petzold A."/>
            <person name="Szafranski K."/>
            <person name="Feuermann M."/>
            <person name="Pedruzzi I."/>
            <person name="Priebe S."/>
            <person name="Groth M."/>
            <person name="Winkler R."/>
            <person name="Li W."/>
            <person name="Kniemeyer O."/>
            <person name="Schroeckh V."/>
            <person name="Hertweck C."/>
            <person name="Hube B."/>
            <person name="White T.C."/>
            <person name="Platzer M."/>
            <person name="Guthke R."/>
            <person name="Heitman J."/>
            <person name="Woestemeyer J."/>
            <person name="Zipfel P.F."/>
            <person name="Monod M."/>
            <person name="Brakhage A.A."/>
        </authorList>
    </citation>
    <scope>NUCLEOTIDE SEQUENCE [LARGE SCALE GENOMIC DNA]</scope>
    <source>
        <strain evidence="17">ATCC MYA-4681 / CBS 112371</strain>
    </source>
</reference>
<comment type="catalytic activity">
    <reaction evidence="13">
        <text>3-(4-hydroxyphenyl)pyruvate + O2 = homogentisate + CO2</text>
        <dbReference type="Rhea" id="RHEA:16189"/>
        <dbReference type="ChEBI" id="CHEBI:15379"/>
        <dbReference type="ChEBI" id="CHEBI:16169"/>
        <dbReference type="ChEBI" id="CHEBI:16526"/>
        <dbReference type="ChEBI" id="CHEBI:36242"/>
        <dbReference type="EC" id="1.13.11.27"/>
    </reaction>
</comment>
<evidence type="ECO:0000313" key="17">
    <source>
        <dbReference type="Proteomes" id="UP000008866"/>
    </source>
</evidence>
<dbReference type="STRING" id="663331.D4B1C8"/>
<feature type="domain" description="VOC" evidence="15">
    <location>
        <begin position="93"/>
        <end position="242"/>
    </location>
</feature>
<dbReference type="RefSeq" id="XP_003011407.1">
    <property type="nucleotide sequence ID" value="XM_003011361.1"/>
</dbReference>
<evidence type="ECO:0000256" key="10">
    <source>
        <dbReference type="ARBA" id="ARBA00023002"/>
    </source>
</evidence>
<dbReference type="GeneID" id="9526358"/>
<dbReference type="GO" id="GO:0046872">
    <property type="term" value="F:metal ion binding"/>
    <property type="evidence" value="ECO:0007669"/>
    <property type="project" value="UniProtKB-KW"/>
</dbReference>
<evidence type="ECO:0000256" key="5">
    <source>
        <dbReference type="ARBA" id="ARBA00018452"/>
    </source>
</evidence>
<keyword evidence="17" id="KW-1185">Reference proteome</keyword>
<dbReference type="CDD" id="cd07250">
    <property type="entry name" value="HPPD_C_like"/>
    <property type="match status" value="1"/>
</dbReference>
<evidence type="ECO:0000313" key="16">
    <source>
        <dbReference type="EMBL" id="EFE30767.1"/>
    </source>
</evidence>
<evidence type="ECO:0000256" key="1">
    <source>
        <dbReference type="ARBA" id="ARBA00001962"/>
    </source>
</evidence>
<dbReference type="InterPro" id="IPR004360">
    <property type="entry name" value="Glyas_Fos-R_dOase_dom"/>
</dbReference>
<dbReference type="InterPro" id="IPR041736">
    <property type="entry name" value="4OHPhenylPyrv_dOase_N"/>
</dbReference>
<sequence>MKKNGSSTLSVGLAFVYMQGGGNFDLAIKELRYTLYRLTSYTQHRPELIPTIYSFSPTFLTTLHQKIQNSITMTFIPPQEDIVPSQLGPEYLGFDHILWYVGNAKQAASYYITRWGFKSIAYKGPENGSNHIAGHVIQNGDVIFVFISPIISFPCNKLDYKTTSEEKQQLQEIQDHLLKHGDGVKDIAFRVSADVKPIFDKAIAAGGQAVHQPTTIKDAGNGVIQTCTIGSYGDTTHTLVNRRNYNGCFMPGFQPVDENDPIERYLPQVEFINIDHCVGNQPWDGLDPTVSFYEKCLEFHRYWSVDDKAMCSDYSAMRSVVIASPNEIIKMPLNEPAEGMKKSQIEEFVDYYNGAGVQHIAFLTNDILKAITTLRERGVKFISVPSGYYDTMRDRLAQAGMTLNEDIEALREQNILVDFDERGYLLQIFAKHVADRPTVFIEVIQRNNFDGFGAGNFKALFEAFEREQALRGNL</sequence>
<evidence type="ECO:0000256" key="7">
    <source>
        <dbReference type="ARBA" id="ARBA00022737"/>
    </source>
</evidence>
<dbReference type="FunFam" id="3.10.180.10:FF:000020">
    <property type="entry name" value="4-hydroxyphenylpyruvate dioxygenase"/>
    <property type="match status" value="1"/>
</dbReference>
<evidence type="ECO:0000259" key="15">
    <source>
        <dbReference type="PROSITE" id="PS51819"/>
    </source>
</evidence>
<comment type="caution">
    <text evidence="16">The sequence shown here is derived from an EMBL/GenBank/DDBJ whole genome shotgun (WGS) entry which is preliminary data.</text>
</comment>
<dbReference type="EMBL" id="ABSU01000026">
    <property type="protein sequence ID" value="EFE30767.1"/>
    <property type="molecule type" value="Genomic_DNA"/>
</dbReference>
<keyword evidence="12" id="KW-0585">Phenylalanine catabolism</keyword>
<evidence type="ECO:0000256" key="3">
    <source>
        <dbReference type="ARBA" id="ARBA00005877"/>
    </source>
</evidence>
<evidence type="ECO:0000256" key="12">
    <source>
        <dbReference type="ARBA" id="ARBA00023232"/>
    </source>
</evidence>
<dbReference type="UniPathway" id="UPA00139">
    <property type="reaction ID" value="UER00362"/>
</dbReference>
<dbReference type="KEGG" id="abe:ARB_02257"/>
<evidence type="ECO:0000256" key="6">
    <source>
        <dbReference type="ARBA" id="ARBA00022723"/>
    </source>
</evidence>
<organism evidence="16 17">
    <name type="scientific">Arthroderma benhamiae (strain ATCC MYA-4681 / CBS 112371)</name>
    <name type="common">Trichophyton mentagrophytes</name>
    <dbReference type="NCBI Taxonomy" id="663331"/>
    <lineage>
        <taxon>Eukaryota</taxon>
        <taxon>Fungi</taxon>
        <taxon>Dikarya</taxon>
        <taxon>Ascomycota</taxon>
        <taxon>Pezizomycotina</taxon>
        <taxon>Eurotiomycetes</taxon>
        <taxon>Eurotiomycetidae</taxon>
        <taxon>Onygenales</taxon>
        <taxon>Arthrodermataceae</taxon>
        <taxon>Trichophyton</taxon>
    </lineage>
</organism>
<dbReference type="Pfam" id="PF00903">
    <property type="entry name" value="Glyoxalase"/>
    <property type="match status" value="1"/>
</dbReference>
<keyword evidence="8" id="KW-0828">Tyrosine catabolism</keyword>
<evidence type="ECO:0000256" key="13">
    <source>
        <dbReference type="ARBA" id="ARBA00050835"/>
    </source>
</evidence>
<evidence type="ECO:0000256" key="14">
    <source>
        <dbReference type="ARBA" id="ARBA00075480"/>
    </source>
</evidence>
<dbReference type="GO" id="GO:0003868">
    <property type="term" value="F:4-hydroxyphenylpyruvate dioxygenase activity"/>
    <property type="evidence" value="ECO:0007669"/>
    <property type="project" value="UniProtKB-EC"/>
</dbReference>
<comment type="cofactor">
    <cofactor evidence="1">
        <name>Fe cation</name>
        <dbReference type="ChEBI" id="CHEBI:24875"/>
    </cofactor>
</comment>
<dbReference type="InterPro" id="IPR029068">
    <property type="entry name" value="Glyas_Bleomycin-R_OHBP_Dase"/>
</dbReference>
<keyword evidence="6" id="KW-0479">Metal-binding</keyword>
<comment type="pathway">
    <text evidence="2">Amino-acid degradation; L-phenylalanine degradation; acetoacetate and fumarate from L-phenylalanine: step 3/6.</text>
</comment>
<name>D4B1C8_ARTBC</name>
<dbReference type="GO" id="GO:0006559">
    <property type="term" value="P:L-phenylalanine catabolic process"/>
    <property type="evidence" value="ECO:0007669"/>
    <property type="project" value="UniProtKB-UniPathway"/>
</dbReference>
<protein>
    <recommendedName>
        <fullName evidence="5">4-hydroxyphenylpyruvate dioxygenase</fullName>
        <ecNumber evidence="4">1.13.11.27</ecNumber>
    </recommendedName>
    <alternativeName>
        <fullName evidence="14">T-cell reactive protein</fullName>
    </alternativeName>
</protein>
<dbReference type="Proteomes" id="UP000008866">
    <property type="component" value="Unassembled WGS sequence"/>
</dbReference>
<evidence type="ECO:0000256" key="11">
    <source>
        <dbReference type="ARBA" id="ARBA00023004"/>
    </source>
</evidence>
<dbReference type="InterPro" id="IPR037523">
    <property type="entry name" value="VOC_core"/>
</dbReference>
<dbReference type="HOGENOM" id="CLU_034004_3_1_1"/>
<dbReference type="GO" id="GO:0006572">
    <property type="term" value="P:L-tyrosine catabolic process"/>
    <property type="evidence" value="ECO:0007669"/>
    <property type="project" value="UniProtKB-KW"/>
</dbReference>
<dbReference type="PROSITE" id="PS51819">
    <property type="entry name" value="VOC"/>
    <property type="match status" value="2"/>
</dbReference>
<dbReference type="InterPro" id="IPR005956">
    <property type="entry name" value="4OHPhenylPyrv_dOase"/>
</dbReference>
<dbReference type="NCBIfam" id="TIGR01263">
    <property type="entry name" value="4HPPD"/>
    <property type="match status" value="1"/>
</dbReference>
<keyword evidence="11" id="KW-0408">Iron</keyword>
<gene>
    <name evidence="16" type="ORF">ARB_02257</name>
</gene>
<dbReference type="EC" id="1.13.11.27" evidence="4"/>
<keyword evidence="10" id="KW-0560">Oxidoreductase</keyword>
<feature type="domain" description="VOC" evidence="15">
    <location>
        <begin position="273"/>
        <end position="431"/>
    </location>
</feature>
<dbReference type="eggNOG" id="KOG0638">
    <property type="taxonomic scope" value="Eukaryota"/>
</dbReference>
<keyword evidence="9" id="KW-0223">Dioxygenase</keyword>
<dbReference type="OMA" id="DMCSEYS"/>
<comment type="similarity">
    <text evidence="3">Belongs to the 4HPPD family.</text>
</comment>
<dbReference type="Gene3D" id="3.10.180.10">
    <property type="entry name" value="2,3-Dihydroxybiphenyl 1,2-Dioxygenase, domain 1"/>
    <property type="match status" value="2"/>
</dbReference>
<evidence type="ECO:0000256" key="8">
    <source>
        <dbReference type="ARBA" id="ARBA00022878"/>
    </source>
</evidence>
<dbReference type="InterPro" id="IPR041735">
    <property type="entry name" value="4OHPhenylPyrv_dOase_C"/>
</dbReference>
<keyword evidence="7" id="KW-0677">Repeat</keyword>
<dbReference type="FunFam" id="3.10.180.10:FF:000001">
    <property type="entry name" value="4-hydroxyphenylpyruvate dioxygenase"/>
    <property type="match status" value="1"/>
</dbReference>
<evidence type="ECO:0000256" key="9">
    <source>
        <dbReference type="ARBA" id="ARBA00022964"/>
    </source>
</evidence>
<accession>D4B1C8</accession>
<dbReference type="SUPFAM" id="SSF54593">
    <property type="entry name" value="Glyoxalase/Bleomycin resistance protein/Dihydroxybiphenyl dioxygenase"/>
    <property type="match status" value="1"/>
</dbReference>
<evidence type="ECO:0000256" key="4">
    <source>
        <dbReference type="ARBA" id="ARBA00013222"/>
    </source>
</evidence>
<dbReference type="CDD" id="cd08342">
    <property type="entry name" value="HPPD_N_like"/>
    <property type="match status" value="1"/>
</dbReference>
<proteinExistence type="inferred from homology"/>
<dbReference type="PANTHER" id="PTHR11959">
    <property type="entry name" value="4-HYDROXYPHENYLPYRUVATE DIOXYGENASE"/>
    <property type="match status" value="1"/>
</dbReference>